<evidence type="ECO:0000313" key="2">
    <source>
        <dbReference type="Proteomes" id="UP000199558"/>
    </source>
</evidence>
<sequence length="113" mass="12585">MRPLTADEFTATIGTPPTAVDVEGPPPFDFWPYYDAIPHDHFAGHDFSREEVTNVWQMPDGIHQHVLIASGTPNVFMALVLNLRTASVLGHHLLDLNELYGLNQPPTTPLDEQ</sequence>
<dbReference type="OrthoDB" id="194302at2"/>
<evidence type="ECO:0000313" key="1">
    <source>
        <dbReference type="EMBL" id="SBT69187.1"/>
    </source>
</evidence>
<organism evidence="1 2">
    <name type="scientific">Micromonospora sediminicola</name>
    <dbReference type="NCBI Taxonomy" id="946078"/>
    <lineage>
        <taxon>Bacteria</taxon>
        <taxon>Bacillati</taxon>
        <taxon>Actinomycetota</taxon>
        <taxon>Actinomycetes</taxon>
        <taxon>Micromonosporales</taxon>
        <taxon>Micromonosporaceae</taxon>
        <taxon>Micromonospora</taxon>
    </lineage>
</organism>
<dbReference type="AlphaFoldDB" id="A0A1A9BJX3"/>
<proteinExistence type="predicted"/>
<dbReference type="Proteomes" id="UP000199558">
    <property type="component" value="Unassembled WGS sequence"/>
</dbReference>
<name>A0A1A9BJX3_9ACTN</name>
<dbReference type="RefSeq" id="WP_091583458.1">
    <property type="nucleotide sequence ID" value="NZ_FLRH01000004.1"/>
</dbReference>
<reference evidence="2" key="1">
    <citation type="submission" date="2016-06" db="EMBL/GenBank/DDBJ databases">
        <authorList>
            <person name="Varghese N."/>
            <person name="Submissions Spin"/>
        </authorList>
    </citation>
    <scope>NUCLEOTIDE SEQUENCE [LARGE SCALE GENOMIC DNA]</scope>
    <source>
        <strain evidence="2">DSM 45794</strain>
    </source>
</reference>
<accession>A0A1A9BJX3</accession>
<gene>
    <name evidence="1" type="ORF">GA0070622_6306</name>
</gene>
<dbReference type="STRING" id="946078.GA0070622_6306"/>
<protein>
    <submittedName>
        <fullName evidence="1">Uncharacterized protein</fullName>
    </submittedName>
</protein>
<keyword evidence="2" id="KW-1185">Reference proteome</keyword>
<dbReference type="EMBL" id="FLRH01000004">
    <property type="protein sequence ID" value="SBT69187.1"/>
    <property type="molecule type" value="Genomic_DNA"/>
</dbReference>